<feature type="transmembrane region" description="Helical" evidence="2">
    <location>
        <begin position="6"/>
        <end position="25"/>
    </location>
</feature>
<dbReference type="EMBL" id="BK016193">
    <property type="protein sequence ID" value="DAG01474.1"/>
    <property type="molecule type" value="Genomic_DNA"/>
</dbReference>
<feature type="coiled-coil region" evidence="1">
    <location>
        <begin position="31"/>
        <end position="82"/>
    </location>
</feature>
<evidence type="ECO:0000313" key="3">
    <source>
        <dbReference type="EMBL" id="DAG01474.1"/>
    </source>
</evidence>
<name>A0A8S5V3Z2_9CAUD</name>
<proteinExistence type="predicted"/>
<reference evidence="3" key="1">
    <citation type="journal article" date="2021" name="Proc. Natl. Acad. Sci. U.S.A.">
        <title>A Catalog of Tens of Thousands of Viruses from Human Metagenomes Reveals Hidden Associations with Chronic Diseases.</title>
        <authorList>
            <person name="Tisza M.J."/>
            <person name="Buck C.B."/>
        </authorList>
    </citation>
    <scope>NUCLEOTIDE SEQUENCE</scope>
    <source>
        <strain evidence="3">Ct8iP21</strain>
    </source>
</reference>
<organism evidence="3">
    <name type="scientific">Myoviridae sp. ct8iP21</name>
    <dbReference type="NCBI Taxonomy" id="2825041"/>
    <lineage>
        <taxon>Viruses</taxon>
        <taxon>Duplodnaviria</taxon>
        <taxon>Heunggongvirae</taxon>
        <taxon>Uroviricota</taxon>
        <taxon>Caudoviricetes</taxon>
    </lineage>
</organism>
<evidence type="ECO:0000256" key="1">
    <source>
        <dbReference type="SAM" id="Coils"/>
    </source>
</evidence>
<accession>A0A8S5V3Z2</accession>
<keyword evidence="2" id="KW-0472">Membrane</keyword>
<sequence length="85" mass="9958">MNSEVIMAIVSATATLIVCLINNHYQQSETRNLLEYRLTQLEKKVDKHNNIVERTYKLEEEFSVHAEKLKVANNRIKDLEEKKEA</sequence>
<keyword evidence="2" id="KW-0812">Transmembrane</keyword>
<evidence type="ECO:0000256" key="2">
    <source>
        <dbReference type="SAM" id="Phobius"/>
    </source>
</evidence>
<keyword evidence="1" id="KW-0175">Coiled coil</keyword>
<keyword evidence="2" id="KW-1133">Transmembrane helix</keyword>
<protein>
    <submittedName>
        <fullName evidence="3">Hemolysin XhlA</fullName>
    </submittedName>
</protein>